<evidence type="ECO:0000256" key="1">
    <source>
        <dbReference type="SAM" id="MobiDB-lite"/>
    </source>
</evidence>
<protein>
    <submittedName>
        <fullName evidence="2">Uncharacterized protein</fullName>
    </submittedName>
</protein>
<accession>A0A9P6Y2H3</accession>
<dbReference type="OrthoDB" id="2286319at2759"/>
<evidence type="ECO:0000313" key="2">
    <source>
        <dbReference type="EMBL" id="KAG1537849.1"/>
    </source>
</evidence>
<evidence type="ECO:0000313" key="3">
    <source>
        <dbReference type="Proteomes" id="UP000717996"/>
    </source>
</evidence>
<proteinExistence type="predicted"/>
<feature type="region of interest" description="Disordered" evidence="1">
    <location>
        <begin position="177"/>
        <end position="198"/>
    </location>
</feature>
<gene>
    <name evidence="2" type="ORF">G6F51_010124</name>
</gene>
<feature type="compositionally biased region" description="Low complexity" evidence="1">
    <location>
        <begin position="186"/>
        <end position="198"/>
    </location>
</feature>
<sequence>MKRLADASQMKVYPSIPSRYEVPLRKILLTTRLWNHVRKQQQALSELHPDAWLADGLDEFMFTDSNQDQLNTLVEAKSSIEDKSISDNMLSCDWSWFDQVDKATSDILLLDTINSTQQEEQDTQLLLNCIKSNHLLSHEPETTTTKRSREEEEDEIQGVKKLKKIDQEQFLLHHFTLPDAPPAGPATPTATSTVLLSA</sequence>
<name>A0A9P6Y2H3_RHIOR</name>
<dbReference type="EMBL" id="JAANIT010002015">
    <property type="protein sequence ID" value="KAG1537849.1"/>
    <property type="molecule type" value="Genomic_DNA"/>
</dbReference>
<reference evidence="2" key="1">
    <citation type="journal article" date="2020" name="Microb. Genom.">
        <title>Genetic diversity of clinical and environmental Mucorales isolates obtained from an investigation of mucormycosis cases among solid organ transplant recipients.</title>
        <authorList>
            <person name="Nguyen M.H."/>
            <person name="Kaul D."/>
            <person name="Muto C."/>
            <person name="Cheng S.J."/>
            <person name="Richter R.A."/>
            <person name="Bruno V.M."/>
            <person name="Liu G."/>
            <person name="Beyhan S."/>
            <person name="Sundermann A.J."/>
            <person name="Mounaud S."/>
            <person name="Pasculle A.W."/>
            <person name="Nierman W.C."/>
            <person name="Driscoll E."/>
            <person name="Cumbie R."/>
            <person name="Clancy C.J."/>
            <person name="Dupont C.L."/>
        </authorList>
    </citation>
    <scope>NUCLEOTIDE SEQUENCE</scope>
    <source>
        <strain evidence="2">GL16</strain>
    </source>
</reference>
<comment type="caution">
    <text evidence="2">The sequence shown here is derived from an EMBL/GenBank/DDBJ whole genome shotgun (WGS) entry which is preliminary data.</text>
</comment>
<dbReference type="Proteomes" id="UP000717996">
    <property type="component" value="Unassembled WGS sequence"/>
</dbReference>
<organism evidence="2 3">
    <name type="scientific">Rhizopus oryzae</name>
    <name type="common">Mucormycosis agent</name>
    <name type="synonym">Rhizopus arrhizus var. delemar</name>
    <dbReference type="NCBI Taxonomy" id="64495"/>
    <lineage>
        <taxon>Eukaryota</taxon>
        <taxon>Fungi</taxon>
        <taxon>Fungi incertae sedis</taxon>
        <taxon>Mucoromycota</taxon>
        <taxon>Mucoromycotina</taxon>
        <taxon>Mucoromycetes</taxon>
        <taxon>Mucorales</taxon>
        <taxon>Mucorineae</taxon>
        <taxon>Rhizopodaceae</taxon>
        <taxon>Rhizopus</taxon>
    </lineage>
</organism>
<dbReference type="AlphaFoldDB" id="A0A9P6Y2H3"/>